<dbReference type="SUPFAM" id="SSF48452">
    <property type="entry name" value="TPR-like"/>
    <property type="match status" value="1"/>
</dbReference>
<dbReference type="Gene3D" id="1.25.40.10">
    <property type="entry name" value="Tetratricopeptide repeat domain"/>
    <property type="match status" value="1"/>
</dbReference>
<organism evidence="1 2">
    <name type="scientific">Kibdelosporangium banguiense</name>
    <dbReference type="NCBI Taxonomy" id="1365924"/>
    <lineage>
        <taxon>Bacteria</taxon>
        <taxon>Bacillati</taxon>
        <taxon>Actinomycetota</taxon>
        <taxon>Actinomycetes</taxon>
        <taxon>Pseudonocardiales</taxon>
        <taxon>Pseudonocardiaceae</taxon>
        <taxon>Kibdelosporangium</taxon>
    </lineage>
</organism>
<evidence type="ECO:0000313" key="2">
    <source>
        <dbReference type="Proteomes" id="UP001519332"/>
    </source>
</evidence>
<evidence type="ECO:0000313" key="1">
    <source>
        <dbReference type="EMBL" id="MBP2328070.1"/>
    </source>
</evidence>
<sequence>MAQFGRGFQLRVMDLMDEGQGRHATGDLPAAIDRYQQAAVLVGEAVEAEPDEPGHSQQLGSMQYTLGEWLLEAGDFDAAGHALNQAETAYQRLGVLSGQQDASAVRQLITDVVIRRARVAAMAGRPLSAIADTQQAVLSCLDCLSDEPGDPRRADAARVLAFAGQVQLMIGGDPDLAVGAADWALREYLIAFRRGDELAIPAMHAPAVKTAGRVASLVHTAAGRTDLARAAGHFATLDSVGGFDPATLAYAPTLAEVLDGADMKDLRRSHTAPATDVALLVPAMRCDPQLAPALAETLFGLQTSLADEQAELLLGLEVHALMAAASQQRVLALRYQFGHVGQIWAAAVVNFGERHAEQGQWPAAVDAAGWLTAIVQQLVPHTMIDPKARTTAIECARWQHSIYHAVGNTTAADDVAQVVDMLERLAT</sequence>
<accession>A0ABS4TVT4</accession>
<keyword evidence="2" id="KW-1185">Reference proteome</keyword>
<reference evidence="1 2" key="1">
    <citation type="submission" date="2021-03" db="EMBL/GenBank/DDBJ databases">
        <title>Sequencing the genomes of 1000 actinobacteria strains.</title>
        <authorList>
            <person name="Klenk H.-P."/>
        </authorList>
    </citation>
    <scope>NUCLEOTIDE SEQUENCE [LARGE SCALE GENOMIC DNA]</scope>
    <source>
        <strain evidence="1 2">DSM 46670</strain>
    </source>
</reference>
<gene>
    <name evidence="1" type="ORF">JOF56_008455</name>
</gene>
<dbReference type="Proteomes" id="UP001519332">
    <property type="component" value="Unassembled WGS sequence"/>
</dbReference>
<proteinExistence type="predicted"/>
<dbReference type="EMBL" id="JAGINW010000001">
    <property type="protein sequence ID" value="MBP2328070.1"/>
    <property type="molecule type" value="Genomic_DNA"/>
</dbReference>
<comment type="caution">
    <text evidence="1">The sequence shown here is derived from an EMBL/GenBank/DDBJ whole genome shotgun (WGS) entry which is preliminary data.</text>
</comment>
<dbReference type="RefSeq" id="WP_209645138.1">
    <property type="nucleotide sequence ID" value="NZ_JAGINW010000001.1"/>
</dbReference>
<protein>
    <submittedName>
        <fullName evidence="1">Tetratricopeptide (TPR) repeat protein</fullName>
    </submittedName>
</protein>
<name>A0ABS4TVT4_9PSEU</name>
<dbReference type="InterPro" id="IPR011990">
    <property type="entry name" value="TPR-like_helical_dom_sf"/>
</dbReference>